<feature type="compositionally biased region" description="Basic and acidic residues" evidence="1">
    <location>
        <begin position="108"/>
        <end position="121"/>
    </location>
</feature>
<dbReference type="GeneID" id="62227751"/>
<name>A0ABQ7J183_9HELO</name>
<keyword evidence="3" id="KW-1185">Reference proteome</keyword>
<evidence type="ECO:0000313" key="3">
    <source>
        <dbReference type="Proteomes" id="UP000783213"/>
    </source>
</evidence>
<evidence type="ECO:0000313" key="2">
    <source>
        <dbReference type="EMBL" id="KAF7938639.1"/>
    </source>
</evidence>
<comment type="caution">
    <text evidence="2">The sequence shown here is derived from an EMBL/GenBank/DDBJ whole genome shotgun (WGS) entry which is preliminary data.</text>
</comment>
<evidence type="ECO:0000256" key="1">
    <source>
        <dbReference type="SAM" id="MobiDB-lite"/>
    </source>
</evidence>
<protein>
    <submittedName>
        <fullName evidence="2">Uncharacterized protein</fullName>
    </submittedName>
</protein>
<accession>A0ABQ7J183</accession>
<dbReference type="EMBL" id="RCSX01000002">
    <property type="protein sequence ID" value="KAF7938639.1"/>
    <property type="molecule type" value="Genomic_DNA"/>
</dbReference>
<dbReference type="Proteomes" id="UP000783213">
    <property type="component" value="Unassembled WGS sequence"/>
</dbReference>
<dbReference type="RefSeq" id="XP_038814860.1">
    <property type="nucleotide sequence ID" value="XM_038948594.1"/>
</dbReference>
<organism evidence="2 3">
    <name type="scientific">Botrytis deweyae</name>
    <dbReference type="NCBI Taxonomy" id="2478750"/>
    <lineage>
        <taxon>Eukaryota</taxon>
        <taxon>Fungi</taxon>
        <taxon>Dikarya</taxon>
        <taxon>Ascomycota</taxon>
        <taxon>Pezizomycotina</taxon>
        <taxon>Leotiomycetes</taxon>
        <taxon>Helotiales</taxon>
        <taxon>Sclerotiniaceae</taxon>
        <taxon>Botrytis</taxon>
    </lineage>
</organism>
<sequence>MFLQGPFGKTLGYAVPVVNEVLLAHIANEKIKVSQSTVLKPTLQSGGDDVPSPLLVPAASNEVECDPTSAFEEEIDVADPLSPSLVPAALQFNGASAGILNFFAPIPQKKDESRPHGHGDGDLYSASPPRHSSPAETSVFLPVNEGTILSNILKDQSVASGQTLSCAQGTCAHGACKRHAANTLVLFQGAHLATKELLSSPDANRCKVAKKVLHNQDKFLRHKRLIERGIEDYPRSSLMRVGRRSLRDALYKMEHGPSWAGDRSQ</sequence>
<reference evidence="2 3" key="1">
    <citation type="journal article" date="2020" name="Genome Biol. Evol.">
        <title>Comparative genomics of Sclerotiniaceae.</title>
        <authorList>
            <person name="Valero Jimenez C.A."/>
            <person name="Steentjes M."/>
            <person name="Scholten O.E."/>
            <person name="Van Kan J.A.L."/>
        </authorList>
    </citation>
    <scope>NUCLEOTIDE SEQUENCE [LARGE SCALE GENOMIC DNA]</scope>
    <source>
        <strain evidence="2 3">B1</strain>
    </source>
</reference>
<feature type="region of interest" description="Disordered" evidence="1">
    <location>
        <begin position="108"/>
        <end position="137"/>
    </location>
</feature>
<gene>
    <name evidence="2" type="ORF">EAE98_000977</name>
</gene>
<proteinExistence type="predicted"/>